<evidence type="ECO:0000313" key="3">
    <source>
        <dbReference type="Proteomes" id="UP000478052"/>
    </source>
</evidence>
<dbReference type="PROSITE" id="PS50994">
    <property type="entry name" value="INTEGRASE"/>
    <property type="match status" value="1"/>
</dbReference>
<dbReference type="Proteomes" id="UP000478052">
    <property type="component" value="Unassembled WGS sequence"/>
</dbReference>
<accession>A0A6G0ZFQ6</accession>
<keyword evidence="3" id="KW-1185">Reference proteome</keyword>
<dbReference type="AlphaFoldDB" id="A0A6G0ZFQ6"/>
<name>A0A6G0ZFQ6_APHCR</name>
<evidence type="ECO:0000259" key="1">
    <source>
        <dbReference type="PROSITE" id="PS50994"/>
    </source>
</evidence>
<dbReference type="GO" id="GO:0003676">
    <property type="term" value="F:nucleic acid binding"/>
    <property type="evidence" value="ECO:0007669"/>
    <property type="project" value="InterPro"/>
</dbReference>
<dbReference type="OrthoDB" id="8029555at2759"/>
<dbReference type="InterPro" id="IPR001584">
    <property type="entry name" value="Integrase_cat-core"/>
</dbReference>
<dbReference type="SUPFAM" id="SSF53098">
    <property type="entry name" value="Ribonuclease H-like"/>
    <property type="match status" value="1"/>
</dbReference>
<dbReference type="InterPro" id="IPR036397">
    <property type="entry name" value="RNaseH_sf"/>
</dbReference>
<organism evidence="2 3">
    <name type="scientific">Aphis craccivora</name>
    <name type="common">Cowpea aphid</name>
    <dbReference type="NCBI Taxonomy" id="307492"/>
    <lineage>
        <taxon>Eukaryota</taxon>
        <taxon>Metazoa</taxon>
        <taxon>Ecdysozoa</taxon>
        <taxon>Arthropoda</taxon>
        <taxon>Hexapoda</taxon>
        <taxon>Insecta</taxon>
        <taxon>Pterygota</taxon>
        <taxon>Neoptera</taxon>
        <taxon>Paraneoptera</taxon>
        <taxon>Hemiptera</taxon>
        <taxon>Sternorrhyncha</taxon>
        <taxon>Aphidomorpha</taxon>
        <taxon>Aphidoidea</taxon>
        <taxon>Aphididae</taxon>
        <taxon>Aphidini</taxon>
        <taxon>Aphis</taxon>
        <taxon>Aphis</taxon>
    </lineage>
</organism>
<dbReference type="InterPro" id="IPR012337">
    <property type="entry name" value="RNaseH-like_sf"/>
</dbReference>
<proteinExistence type="predicted"/>
<dbReference type="EMBL" id="VUJU01000568">
    <property type="protein sequence ID" value="KAF0769599.1"/>
    <property type="molecule type" value="Genomic_DNA"/>
</dbReference>
<reference evidence="2 3" key="1">
    <citation type="submission" date="2019-08" db="EMBL/GenBank/DDBJ databases">
        <title>Whole genome of Aphis craccivora.</title>
        <authorList>
            <person name="Voronova N.V."/>
            <person name="Shulinski R.S."/>
            <person name="Bandarenka Y.V."/>
            <person name="Zhorov D.G."/>
            <person name="Warner D."/>
        </authorList>
    </citation>
    <scope>NUCLEOTIDE SEQUENCE [LARGE SCALE GENOMIC DNA]</scope>
    <source>
        <strain evidence="2">180601</strain>
        <tissue evidence="2">Whole Body</tissue>
    </source>
</reference>
<feature type="domain" description="Integrase catalytic" evidence="1">
    <location>
        <begin position="1"/>
        <end position="51"/>
    </location>
</feature>
<protein>
    <submittedName>
        <fullName evidence="2">IgE-binding protein-like</fullName>
    </submittedName>
</protein>
<dbReference type="Gene3D" id="3.30.420.10">
    <property type="entry name" value="Ribonuclease H-like superfamily/Ribonuclease H"/>
    <property type="match status" value="1"/>
</dbReference>
<dbReference type="GO" id="GO:0015074">
    <property type="term" value="P:DNA integration"/>
    <property type="evidence" value="ECO:0007669"/>
    <property type="project" value="InterPro"/>
</dbReference>
<evidence type="ECO:0000313" key="2">
    <source>
        <dbReference type="EMBL" id="KAF0769599.1"/>
    </source>
</evidence>
<gene>
    <name evidence="2" type="ORF">FWK35_00009918</name>
</gene>
<sequence length="96" mass="11099">MEKFCAERGLPECIISDCGTCFTAHAFEVFCEKNGIHQTLNSTRHPRESGREQILSYISTTEEPCENQDLRRPLSPFMLNLIYQTVYGYGKRLTEF</sequence>
<comment type="caution">
    <text evidence="2">The sequence shown here is derived from an EMBL/GenBank/DDBJ whole genome shotgun (WGS) entry which is preliminary data.</text>
</comment>